<feature type="domain" description="Sulfotransferase" evidence="3">
    <location>
        <begin position="4"/>
        <end position="176"/>
    </location>
</feature>
<organism evidence="4">
    <name type="scientific">marine sediment metagenome</name>
    <dbReference type="NCBI Taxonomy" id="412755"/>
    <lineage>
        <taxon>unclassified sequences</taxon>
        <taxon>metagenomes</taxon>
        <taxon>ecological metagenomes</taxon>
    </lineage>
</organism>
<dbReference type="GO" id="GO:0008146">
    <property type="term" value="F:sulfotransferase activity"/>
    <property type="evidence" value="ECO:0007669"/>
    <property type="project" value="InterPro"/>
</dbReference>
<sequence>FIGIGTSKAASKWIFQCLKEHPEICTALKRETRFFNRRYNFLNGIEFYLSLFNHCPTNMIKGEFTSDYLLDPETANLIHKYFPKLRIFACLRNPVEKIYSEYHYHHKMKWRLSIYKTFEETIKRDIGLIEEGYYYKQLKQYFGLFPKENILILFYEEIRKTPAEFLNKLYSFLGVKNPNFIPSCINQRINITGSVYGKNKFPLINAIIYRIIGKVKKSSRLRRIFKFLNRFDFLDKLLVLNVKIIKETKYKDVNQNYPPISKKTKIYLQNLNKEDIKKLGELIQKDLRFW</sequence>
<evidence type="ECO:0000256" key="2">
    <source>
        <dbReference type="ARBA" id="ARBA00023180"/>
    </source>
</evidence>
<dbReference type="EMBL" id="LAZR01010184">
    <property type="protein sequence ID" value="KKM68346.1"/>
    <property type="molecule type" value="Genomic_DNA"/>
</dbReference>
<protein>
    <recommendedName>
        <fullName evidence="3">Sulfotransferase domain-containing protein</fullName>
    </recommendedName>
</protein>
<evidence type="ECO:0000313" key="4">
    <source>
        <dbReference type="EMBL" id="KKM68346.1"/>
    </source>
</evidence>
<keyword evidence="1" id="KW-0808">Transferase</keyword>
<comment type="caution">
    <text evidence="4">The sequence shown here is derived from an EMBL/GenBank/DDBJ whole genome shotgun (WGS) entry which is preliminary data.</text>
</comment>
<dbReference type="AlphaFoldDB" id="A0A0F9K0Z5"/>
<name>A0A0F9K0Z5_9ZZZZ</name>
<dbReference type="InterPro" id="IPR000863">
    <property type="entry name" value="Sulfotransferase_dom"/>
</dbReference>
<keyword evidence="2" id="KW-0325">Glycoprotein</keyword>
<proteinExistence type="predicted"/>
<dbReference type="PANTHER" id="PTHR10605">
    <property type="entry name" value="HEPARAN SULFATE SULFOTRANSFERASE"/>
    <property type="match status" value="1"/>
</dbReference>
<dbReference type="InterPro" id="IPR027417">
    <property type="entry name" value="P-loop_NTPase"/>
</dbReference>
<dbReference type="InterPro" id="IPR037359">
    <property type="entry name" value="NST/OST"/>
</dbReference>
<feature type="non-terminal residue" evidence="4">
    <location>
        <position position="1"/>
    </location>
</feature>
<accession>A0A0F9K0Z5</accession>
<dbReference type="Gene3D" id="3.40.50.300">
    <property type="entry name" value="P-loop containing nucleotide triphosphate hydrolases"/>
    <property type="match status" value="1"/>
</dbReference>
<evidence type="ECO:0000256" key="1">
    <source>
        <dbReference type="ARBA" id="ARBA00022679"/>
    </source>
</evidence>
<evidence type="ECO:0000259" key="3">
    <source>
        <dbReference type="Pfam" id="PF00685"/>
    </source>
</evidence>
<dbReference type="PANTHER" id="PTHR10605:SF56">
    <property type="entry name" value="BIFUNCTIONAL HEPARAN SULFATE N-DEACETYLASE_N-SULFOTRANSFERASE"/>
    <property type="match status" value="1"/>
</dbReference>
<reference evidence="4" key="1">
    <citation type="journal article" date="2015" name="Nature">
        <title>Complex archaea that bridge the gap between prokaryotes and eukaryotes.</title>
        <authorList>
            <person name="Spang A."/>
            <person name="Saw J.H."/>
            <person name="Jorgensen S.L."/>
            <person name="Zaremba-Niedzwiedzka K."/>
            <person name="Martijn J."/>
            <person name="Lind A.E."/>
            <person name="van Eijk R."/>
            <person name="Schleper C."/>
            <person name="Guy L."/>
            <person name="Ettema T.J."/>
        </authorList>
    </citation>
    <scope>NUCLEOTIDE SEQUENCE</scope>
</reference>
<gene>
    <name evidence="4" type="ORF">LCGC14_1461770</name>
</gene>
<dbReference type="Pfam" id="PF00685">
    <property type="entry name" value="Sulfotransfer_1"/>
    <property type="match status" value="1"/>
</dbReference>
<dbReference type="SUPFAM" id="SSF52540">
    <property type="entry name" value="P-loop containing nucleoside triphosphate hydrolases"/>
    <property type="match status" value="1"/>
</dbReference>